<evidence type="ECO:0000256" key="4">
    <source>
        <dbReference type="ARBA" id="ARBA00022692"/>
    </source>
</evidence>
<dbReference type="EMBL" id="CP048000">
    <property type="protein sequence ID" value="QHQ63348.1"/>
    <property type="molecule type" value="Genomic_DNA"/>
</dbReference>
<dbReference type="PANTHER" id="PTHR42775">
    <property type="entry name" value="PERMEASE RV2963-RELATED"/>
    <property type="match status" value="1"/>
</dbReference>
<evidence type="ECO:0008006" key="10">
    <source>
        <dbReference type="Google" id="ProtNLM"/>
    </source>
</evidence>
<evidence type="ECO:0000256" key="3">
    <source>
        <dbReference type="ARBA" id="ARBA00022475"/>
    </source>
</evidence>
<keyword evidence="3" id="KW-1003">Cell membrane</keyword>
<keyword evidence="6 7" id="KW-0472">Membrane</keyword>
<keyword evidence="9" id="KW-1185">Reference proteome</keyword>
<dbReference type="Pfam" id="PF03773">
    <property type="entry name" value="ArsP_1"/>
    <property type="match status" value="1"/>
</dbReference>
<keyword evidence="4 7" id="KW-0812">Transmembrane</keyword>
<evidence type="ECO:0000256" key="2">
    <source>
        <dbReference type="ARBA" id="ARBA00006386"/>
    </source>
</evidence>
<name>A0A6P1TV37_9FIRM</name>
<dbReference type="KEGG" id="anr:Ana3638_23345"/>
<feature type="transmembrane region" description="Helical" evidence="7">
    <location>
        <begin position="239"/>
        <end position="265"/>
    </location>
</feature>
<dbReference type="Proteomes" id="UP000464314">
    <property type="component" value="Chromosome"/>
</dbReference>
<proteinExistence type="inferred from homology"/>
<dbReference type="InterPro" id="IPR005524">
    <property type="entry name" value="DUF318"/>
</dbReference>
<sequence length="266" mass="28197">MAFLTSSPLMSPDAFIMIAGILNIKFAIALTIASIVLGLASGGLTHVIEKKTDFLKDQLRFAGRPGAQTCACSDAVLEVSCSCNSEVPVNEHPISVPACECNTFTPVTNQITSKNTNFFMSIMKKLRMKEVGKALIDVGLKQILLYFTIFAGVGYLIQSFVPTSLIVSLFSGESLVSVPLAALIGLPLYVSGEGAIPLIKTLIDGGAGEGAMMAFMITGPATSAWVIAGITAFMKKRVISLYIGFVLAGGILIGYLYQLLTAVWLN</sequence>
<reference evidence="8 9" key="1">
    <citation type="submission" date="2020-01" db="EMBL/GenBank/DDBJ databases">
        <title>Genome analysis of Anaerocolumna sp. CBA3638.</title>
        <authorList>
            <person name="Kim J."/>
            <person name="Roh S.W."/>
        </authorList>
    </citation>
    <scope>NUCLEOTIDE SEQUENCE [LARGE SCALE GENOMIC DNA]</scope>
    <source>
        <strain evidence="8 9">CBA3638</strain>
    </source>
</reference>
<dbReference type="AlphaFoldDB" id="A0A6P1TV37"/>
<evidence type="ECO:0000313" key="8">
    <source>
        <dbReference type="EMBL" id="QHQ63348.1"/>
    </source>
</evidence>
<protein>
    <recommendedName>
        <fullName evidence="10">Permease</fullName>
    </recommendedName>
</protein>
<evidence type="ECO:0000256" key="1">
    <source>
        <dbReference type="ARBA" id="ARBA00004651"/>
    </source>
</evidence>
<dbReference type="InterPro" id="IPR053166">
    <property type="entry name" value="UPF0718_permease"/>
</dbReference>
<comment type="subcellular location">
    <subcellularLocation>
        <location evidence="1">Cell membrane</location>
        <topology evidence="1">Multi-pass membrane protein</topology>
    </subcellularLocation>
</comment>
<dbReference type="PANTHER" id="PTHR42775:SF1">
    <property type="entry name" value="PERMEASE RV2963-RELATED"/>
    <property type="match status" value="1"/>
</dbReference>
<evidence type="ECO:0000256" key="5">
    <source>
        <dbReference type="ARBA" id="ARBA00022989"/>
    </source>
</evidence>
<organism evidence="8 9">
    <name type="scientific">Anaerocolumna sedimenticola</name>
    <dbReference type="NCBI Taxonomy" id="2696063"/>
    <lineage>
        <taxon>Bacteria</taxon>
        <taxon>Bacillati</taxon>
        <taxon>Bacillota</taxon>
        <taxon>Clostridia</taxon>
        <taxon>Lachnospirales</taxon>
        <taxon>Lachnospiraceae</taxon>
        <taxon>Anaerocolumna</taxon>
    </lineage>
</organism>
<feature type="transmembrane region" description="Helical" evidence="7">
    <location>
        <begin position="14"/>
        <end position="40"/>
    </location>
</feature>
<feature type="transmembrane region" description="Helical" evidence="7">
    <location>
        <begin position="134"/>
        <end position="157"/>
    </location>
</feature>
<evidence type="ECO:0000313" key="9">
    <source>
        <dbReference type="Proteomes" id="UP000464314"/>
    </source>
</evidence>
<comment type="similarity">
    <text evidence="2">Belongs to the UPF0718 family.</text>
</comment>
<evidence type="ECO:0000256" key="7">
    <source>
        <dbReference type="SAM" id="Phobius"/>
    </source>
</evidence>
<gene>
    <name evidence="8" type="ORF">Ana3638_23345</name>
</gene>
<feature type="transmembrane region" description="Helical" evidence="7">
    <location>
        <begin position="211"/>
        <end position="233"/>
    </location>
</feature>
<accession>A0A6P1TV37</accession>
<keyword evidence="5 7" id="KW-1133">Transmembrane helix</keyword>
<dbReference type="GO" id="GO:0005886">
    <property type="term" value="C:plasma membrane"/>
    <property type="evidence" value="ECO:0007669"/>
    <property type="project" value="UniProtKB-SubCell"/>
</dbReference>
<evidence type="ECO:0000256" key="6">
    <source>
        <dbReference type="ARBA" id="ARBA00023136"/>
    </source>
</evidence>